<dbReference type="Gene3D" id="1.20.90.10">
    <property type="entry name" value="Phospholipase A2 domain"/>
    <property type="match status" value="1"/>
</dbReference>
<dbReference type="GO" id="GO:0050482">
    <property type="term" value="P:arachidonate secretion"/>
    <property type="evidence" value="ECO:0007669"/>
    <property type="project" value="InterPro"/>
</dbReference>
<keyword evidence="1" id="KW-0732">Signal</keyword>
<proteinExistence type="predicted"/>
<dbReference type="EMBL" id="MU006090">
    <property type="protein sequence ID" value="KAF2842180.1"/>
    <property type="molecule type" value="Genomic_DNA"/>
</dbReference>
<keyword evidence="3" id="KW-1185">Reference proteome</keyword>
<dbReference type="Proteomes" id="UP000799429">
    <property type="component" value="Unassembled WGS sequence"/>
</dbReference>
<dbReference type="InterPro" id="IPR036444">
    <property type="entry name" value="PLipase_A2_dom_sf"/>
</dbReference>
<feature type="chain" id="PRO_5040246235" description="Secretory phospholipase A2" evidence="1">
    <location>
        <begin position="22"/>
        <end position="176"/>
    </location>
</feature>
<organism evidence="2 3">
    <name type="scientific">Patellaria atrata CBS 101060</name>
    <dbReference type="NCBI Taxonomy" id="1346257"/>
    <lineage>
        <taxon>Eukaryota</taxon>
        <taxon>Fungi</taxon>
        <taxon>Dikarya</taxon>
        <taxon>Ascomycota</taxon>
        <taxon>Pezizomycotina</taxon>
        <taxon>Dothideomycetes</taxon>
        <taxon>Dothideomycetes incertae sedis</taxon>
        <taxon>Patellariales</taxon>
        <taxon>Patellariaceae</taxon>
        <taxon>Patellaria</taxon>
    </lineage>
</organism>
<evidence type="ECO:0008006" key="4">
    <source>
        <dbReference type="Google" id="ProtNLM"/>
    </source>
</evidence>
<gene>
    <name evidence="2" type="ORF">M501DRAFT_1042919</name>
</gene>
<dbReference type="AlphaFoldDB" id="A0A9P4SI18"/>
<accession>A0A9P4SI18</accession>
<evidence type="ECO:0000313" key="2">
    <source>
        <dbReference type="EMBL" id="KAF2842180.1"/>
    </source>
</evidence>
<dbReference type="GO" id="GO:0004623">
    <property type="term" value="F:phospholipase A2 activity"/>
    <property type="evidence" value="ECO:0007669"/>
    <property type="project" value="InterPro"/>
</dbReference>
<evidence type="ECO:0000256" key="1">
    <source>
        <dbReference type="SAM" id="SignalP"/>
    </source>
</evidence>
<dbReference type="OrthoDB" id="5120271at2759"/>
<feature type="signal peptide" evidence="1">
    <location>
        <begin position="1"/>
        <end position="21"/>
    </location>
</feature>
<dbReference type="InterPro" id="IPR015141">
    <property type="entry name" value="PLipase_A2_prok/fun"/>
</dbReference>
<dbReference type="Pfam" id="PF09056">
    <property type="entry name" value="Phospholip_A2_3"/>
    <property type="match status" value="1"/>
</dbReference>
<dbReference type="SUPFAM" id="SSF48619">
    <property type="entry name" value="Phospholipase A2, PLA2"/>
    <property type="match status" value="1"/>
</dbReference>
<sequence>MRFLPSLLVAGVCTVMPSLNARDEDTPEFKLKNGISLCTNRGLDYLMYDAPLSEFLDVRNANLHAHNCYDWDSDGCTHSKDHYKGFQFHDACLRHDFGYRNCAKSELHCFDTKKKKYRKKIDKVFKADMKEECSHITKKRRRSKCKMLAWFYYRGARSFGRRDEIEFEYEKDTRNE</sequence>
<comment type="caution">
    <text evidence="2">The sequence shown here is derived from an EMBL/GenBank/DDBJ whole genome shotgun (WGS) entry which is preliminary data.</text>
</comment>
<reference evidence="2" key="1">
    <citation type="journal article" date="2020" name="Stud. Mycol.">
        <title>101 Dothideomycetes genomes: a test case for predicting lifestyles and emergence of pathogens.</title>
        <authorList>
            <person name="Haridas S."/>
            <person name="Albert R."/>
            <person name="Binder M."/>
            <person name="Bloem J."/>
            <person name="Labutti K."/>
            <person name="Salamov A."/>
            <person name="Andreopoulos B."/>
            <person name="Baker S."/>
            <person name="Barry K."/>
            <person name="Bills G."/>
            <person name="Bluhm B."/>
            <person name="Cannon C."/>
            <person name="Castanera R."/>
            <person name="Culley D."/>
            <person name="Daum C."/>
            <person name="Ezra D."/>
            <person name="Gonzalez J."/>
            <person name="Henrissat B."/>
            <person name="Kuo A."/>
            <person name="Liang C."/>
            <person name="Lipzen A."/>
            <person name="Lutzoni F."/>
            <person name="Magnuson J."/>
            <person name="Mondo S."/>
            <person name="Nolan M."/>
            <person name="Ohm R."/>
            <person name="Pangilinan J."/>
            <person name="Park H.-J."/>
            <person name="Ramirez L."/>
            <person name="Alfaro M."/>
            <person name="Sun H."/>
            <person name="Tritt A."/>
            <person name="Yoshinaga Y."/>
            <person name="Zwiers L.-H."/>
            <person name="Turgeon B."/>
            <person name="Goodwin S."/>
            <person name="Spatafora J."/>
            <person name="Crous P."/>
            <person name="Grigoriev I."/>
        </authorList>
    </citation>
    <scope>NUCLEOTIDE SEQUENCE</scope>
    <source>
        <strain evidence="2">CBS 101060</strain>
    </source>
</reference>
<dbReference type="GO" id="GO:0006644">
    <property type="term" value="P:phospholipid metabolic process"/>
    <property type="evidence" value="ECO:0007669"/>
    <property type="project" value="InterPro"/>
</dbReference>
<protein>
    <recommendedName>
        <fullName evidence="4">Secretory phospholipase A2</fullName>
    </recommendedName>
</protein>
<evidence type="ECO:0000313" key="3">
    <source>
        <dbReference type="Proteomes" id="UP000799429"/>
    </source>
</evidence>
<name>A0A9P4SI18_9PEZI</name>